<dbReference type="AlphaFoldDB" id="A0A3A6TY88"/>
<dbReference type="InterPro" id="IPR037523">
    <property type="entry name" value="VOC_core"/>
</dbReference>
<dbReference type="EMBL" id="QYYH01000035">
    <property type="protein sequence ID" value="RJY17871.1"/>
    <property type="molecule type" value="Genomic_DNA"/>
</dbReference>
<sequence>MTQGLNHLGLSVKHLERTAEFFVHTLGWKKAGGYPDYPSIFITDGKMFLTLWQTQSDAKTIDFDRKHNVGLHHLAFSVASLNDLNALHASFQKLDDVEIEFAPQPNGGGPTIHMMIREPSGNRLEFAFNPPK</sequence>
<dbReference type="InterPro" id="IPR029068">
    <property type="entry name" value="Glyas_Bleomycin-R_OHBP_Dase"/>
</dbReference>
<keyword evidence="3" id="KW-1185">Reference proteome</keyword>
<evidence type="ECO:0000313" key="3">
    <source>
        <dbReference type="Proteomes" id="UP000273022"/>
    </source>
</evidence>
<dbReference type="Gene3D" id="3.10.180.10">
    <property type="entry name" value="2,3-Dihydroxybiphenyl 1,2-Dioxygenase, domain 1"/>
    <property type="match status" value="1"/>
</dbReference>
<name>A0A3A6TY88_9GAMM</name>
<organism evidence="2 3">
    <name type="scientific">Parashewanella spongiae</name>
    <dbReference type="NCBI Taxonomy" id="342950"/>
    <lineage>
        <taxon>Bacteria</taxon>
        <taxon>Pseudomonadati</taxon>
        <taxon>Pseudomonadota</taxon>
        <taxon>Gammaproteobacteria</taxon>
        <taxon>Alteromonadales</taxon>
        <taxon>Shewanellaceae</taxon>
        <taxon>Parashewanella</taxon>
    </lineage>
</organism>
<dbReference type="InterPro" id="IPR004360">
    <property type="entry name" value="Glyas_Fos-R_dOase_dom"/>
</dbReference>
<dbReference type="Proteomes" id="UP000273022">
    <property type="component" value="Unassembled WGS sequence"/>
</dbReference>
<dbReference type="PROSITE" id="PS51819">
    <property type="entry name" value="VOC"/>
    <property type="match status" value="1"/>
</dbReference>
<reference evidence="2 3" key="1">
    <citation type="submission" date="2018-09" db="EMBL/GenBank/DDBJ databases">
        <title>Phylogeny of the Shewanellaceae, and recommendation for two new genera, Pseudoshewanella and Parashewanella.</title>
        <authorList>
            <person name="Wang G."/>
        </authorList>
    </citation>
    <scope>NUCLEOTIDE SEQUENCE [LARGE SCALE GENOMIC DNA]</scope>
    <source>
        <strain evidence="2 3">KCTC 22492</strain>
    </source>
</reference>
<dbReference type="OrthoDB" id="2613830at2"/>
<gene>
    <name evidence="2" type="ORF">D5R81_07435</name>
</gene>
<accession>A0A3A6TY88</accession>
<feature type="domain" description="VOC" evidence="1">
    <location>
        <begin position="4"/>
        <end position="129"/>
    </location>
</feature>
<evidence type="ECO:0000313" key="2">
    <source>
        <dbReference type="EMBL" id="RJY17871.1"/>
    </source>
</evidence>
<protein>
    <submittedName>
        <fullName evidence="2">VOC family protein</fullName>
    </submittedName>
</protein>
<dbReference type="Pfam" id="PF00903">
    <property type="entry name" value="Glyoxalase"/>
    <property type="match status" value="1"/>
</dbReference>
<dbReference type="SUPFAM" id="SSF54593">
    <property type="entry name" value="Glyoxalase/Bleomycin resistance protein/Dihydroxybiphenyl dioxygenase"/>
    <property type="match status" value="1"/>
</dbReference>
<proteinExistence type="predicted"/>
<comment type="caution">
    <text evidence="2">The sequence shown here is derived from an EMBL/GenBank/DDBJ whole genome shotgun (WGS) entry which is preliminary data.</text>
</comment>
<evidence type="ECO:0000259" key="1">
    <source>
        <dbReference type="PROSITE" id="PS51819"/>
    </source>
</evidence>